<dbReference type="Gene3D" id="3.40.50.1000">
    <property type="entry name" value="HAD superfamily/HAD-like"/>
    <property type="match status" value="1"/>
</dbReference>
<dbReference type="Proteomes" id="UP001069090">
    <property type="component" value="Unassembled WGS sequence"/>
</dbReference>
<dbReference type="SFLD" id="SFLDG01129">
    <property type="entry name" value="C1.5:_HAD__Beta-PGM__Phosphata"/>
    <property type="match status" value="1"/>
</dbReference>
<evidence type="ECO:0000313" key="1">
    <source>
        <dbReference type="EMBL" id="MCZ0865449.1"/>
    </source>
</evidence>
<dbReference type="InterPro" id="IPR036412">
    <property type="entry name" value="HAD-like_sf"/>
</dbReference>
<dbReference type="RefSeq" id="WP_258331597.1">
    <property type="nucleotide sequence ID" value="NZ_JAPTGG010000007.1"/>
</dbReference>
<dbReference type="PANTHER" id="PTHR43434">
    <property type="entry name" value="PHOSPHOGLYCOLATE PHOSPHATASE"/>
    <property type="match status" value="1"/>
</dbReference>
<organism evidence="1 2">
    <name type="scientific">Dasania phycosphaerae</name>
    <dbReference type="NCBI Taxonomy" id="2950436"/>
    <lineage>
        <taxon>Bacteria</taxon>
        <taxon>Pseudomonadati</taxon>
        <taxon>Pseudomonadota</taxon>
        <taxon>Gammaproteobacteria</taxon>
        <taxon>Cellvibrionales</taxon>
        <taxon>Spongiibacteraceae</taxon>
        <taxon>Dasania</taxon>
    </lineage>
</organism>
<dbReference type="InterPro" id="IPR041492">
    <property type="entry name" value="HAD_2"/>
</dbReference>
<dbReference type="GO" id="GO:0005829">
    <property type="term" value="C:cytosol"/>
    <property type="evidence" value="ECO:0007669"/>
    <property type="project" value="TreeGrafter"/>
</dbReference>
<keyword evidence="1" id="KW-0378">Hydrolase</keyword>
<keyword evidence="2" id="KW-1185">Reference proteome</keyword>
<dbReference type="SFLD" id="SFLDS00003">
    <property type="entry name" value="Haloacid_Dehalogenase"/>
    <property type="match status" value="1"/>
</dbReference>
<dbReference type="NCBIfam" id="TIGR01509">
    <property type="entry name" value="HAD-SF-IA-v3"/>
    <property type="match status" value="1"/>
</dbReference>
<dbReference type="InterPro" id="IPR023214">
    <property type="entry name" value="HAD_sf"/>
</dbReference>
<sequence>MINWHTIDTVLLDMDGTLLDLHYDNHFWLEHLPRRYADKHQRPLDEVKTELLAQIMSQKGHLNWYCLEYWSQRLDMDIIALKHEIKHMIAIRPHVEEFLRQLRHSHHQVILVTNAHRAGLELKLAQTGLEPWFDQVVASHDYQAPKEQQQFWQQLQQQHPFDPAKTLFIDDSPSVLSSAQQYGIKHLLTLLQPDSQQAARAKSEFPGILHFDEIMPLPTSTVTTSHE</sequence>
<comment type="caution">
    <text evidence="1">The sequence shown here is derived from an EMBL/GenBank/DDBJ whole genome shotgun (WGS) entry which is preliminary data.</text>
</comment>
<dbReference type="GO" id="GO:0006281">
    <property type="term" value="P:DNA repair"/>
    <property type="evidence" value="ECO:0007669"/>
    <property type="project" value="TreeGrafter"/>
</dbReference>
<reference evidence="1 2" key="1">
    <citation type="submission" date="2022-12" db="EMBL/GenBank/DDBJ databases">
        <title>Dasania phycosphaerae sp. nov., isolated from particulate material of the south coast of Korea.</title>
        <authorList>
            <person name="Jiang Y."/>
        </authorList>
    </citation>
    <scope>NUCLEOTIDE SEQUENCE [LARGE SCALE GENOMIC DNA]</scope>
    <source>
        <strain evidence="1 2">GY-19</strain>
    </source>
</reference>
<gene>
    <name evidence="1" type="primary">yrfG</name>
    <name evidence="1" type="ORF">O0V09_09565</name>
</gene>
<evidence type="ECO:0000313" key="2">
    <source>
        <dbReference type="Proteomes" id="UP001069090"/>
    </source>
</evidence>
<dbReference type="AlphaFoldDB" id="A0A9J6RMA6"/>
<dbReference type="EMBL" id="JAPTGG010000007">
    <property type="protein sequence ID" value="MCZ0865449.1"/>
    <property type="molecule type" value="Genomic_DNA"/>
</dbReference>
<dbReference type="InterPro" id="IPR006439">
    <property type="entry name" value="HAD-SF_hydro_IA"/>
</dbReference>
<proteinExistence type="predicted"/>
<name>A0A9J6RMA6_9GAMM</name>
<dbReference type="GO" id="GO:0008967">
    <property type="term" value="F:phosphoglycolate phosphatase activity"/>
    <property type="evidence" value="ECO:0007669"/>
    <property type="project" value="TreeGrafter"/>
</dbReference>
<dbReference type="EC" id="3.1.3.5" evidence="1"/>
<dbReference type="SUPFAM" id="SSF56784">
    <property type="entry name" value="HAD-like"/>
    <property type="match status" value="1"/>
</dbReference>
<dbReference type="PANTHER" id="PTHR43434:SF3">
    <property type="entry name" value="GMP_IMP NUCLEOTIDASE YRFG"/>
    <property type="match status" value="1"/>
</dbReference>
<dbReference type="GO" id="GO:0008253">
    <property type="term" value="F:5'-nucleotidase activity"/>
    <property type="evidence" value="ECO:0007669"/>
    <property type="project" value="UniProtKB-EC"/>
</dbReference>
<protein>
    <submittedName>
        <fullName evidence="1">GMP/IMP nucleotidase</fullName>
        <ecNumber evidence="1">3.1.3.5</ecNumber>
    </submittedName>
</protein>
<dbReference type="InterPro" id="IPR050155">
    <property type="entry name" value="HAD-like_hydrolase_sf"/>
</dbReference>
<accession>A0A9J6RMA6</accession>
<dbReference type="Pfam" id="PF13419">
    <property type="entry name" value="HAD_2"/>
    <property type="match status" value="1"/>
</dbReference>
<dbReference type="NCBIfam" id="NF011564">
    <property type="entry name" value="PRK14988.1"/>
    <property type="match status" value="1"/>
</dbReference>
<dbReference type="CDD" id="cd01427">
    <property type="entry name" value="HAD_like"/>
    <property type="match status" value="1"/>
</dbReference>